<evidence type="ECO:0000256" key="2">
    <source>
        <dbReference type="PROSITE-ProRule" id="PRU00504"/>
    </source>
</evidence>
<dbReference type="AlphaFoldDB" id="A0A820F5Q0"/>
<dbReference type="Gene3D" id="2.120.10.30">
    <property type="entry name" value="TolB, C-terminal domain"/>
    <property type="match status" value="1"/>
</dbReference>
<organism evidence="3 4">
    <name type="scientific">Rotaria sordida</name>
    <dbReference type="NCBI Taxonomy" id="392033"/>
    <lineage>
        <taxon>Eukaryota</taxon>
        <taxon>Metazoa</taxon>
        <taxon>Spiralia</taxon>
        <taxon>Gnathifera</taxon>
        <taxon>Rotifera</taxon>
        <taxon>Eurotatoria</taxon>
        <taxon>Bdelloidea</taxon>
        <taxon>Philodinida</taxon>
        <taxon>Philodinidae</taxon>
        <taxon>Rotaria</taxon>
    </lineage>
</organism>
<gene>
    <name evidence="3" type="ORF">JBS370_LOCUS38987</name>
</gene>
<protein>
    <recommendedName>
        <fullName evidence="5">NHL repeat-containing protein</fullName>
    </recommendedName>
</protein>
<keyword evidence="1" id="KW-0677">Repeat</keyword>
<dbReference type="Proteomes" id="UP000663836">
    <property type="component" value="Unassembled WGS sequence"/>
</dbReference>
<dbReference type="PANTHER" id="PTHR24104:SF25">
    <property type="entry name" value="PROTEIN LIN-41"/>
    <property type="match status" value="1"/>
</dbReference>
<accession>A0A820F5Q0</accession>
<dbReference type="GO" id="GO:0008270">
    <property type="term" value="F:zinc ion binding"/>
    <property type="evidence" value="ECO:0007669"/>
    <property type="project" value="UniProtKB-KW"/>
</dbReference>
<evidence type="ECO:0000313" key="4">
    <source>
        <dbReference type="Proteomes" id="UP000663836"/>
    </source>
</evidence>
<evidence type="ECO:0008006" key="5">
    <source>
        <dbReference type="Google" id="ProtNLM"/>
    </source>
</evidence>
<dbReference type="PANTHER" id="PTHR24104">
    <property type="entry name" value="E3 UBIQUITIN-PROTEIN LIGASE NHLRC1-RELATED"/>
    <property type="match status" value="1"/>
</dbReference>
<comment type="caution">
    <text evidence="3">The sequence shown here is derived from an EMBL/GenBank/DDBJ whole genome shotgun (WGS) entry which is preliminary data.</text>
</comment>
<dbReference type="InterPro" id="IPR001258">
    <property type="entry name" value="NHL_repeat"/>
</dbReference>
<dbReference type="SUPFAM" id="SSF63825">
    <property type="entry name" value="YWTD domain"/>
    <property type="match status" value="1"/>
</dbReference>
<dbReference type="Gene3D" id="2.40.10.500">
    <property type="match status" value="1"/>
</dbReference>
<dbReference type="EMBL" id="CAJOBD010024166">
    <property type="protein sequence ID" value="CAF4258591.1"/>
    <property type="molecule type" value="Genomic_DNA"/>
</dbReference>
<reference evidence="3" key="1">
    <citation type="submission" date="2021-02" db="EMBL/GenBank/DDBJ databases">
        <authorList>
            <person name="Nowell W R."/>
        </authorList>
    </citation>
    <scope>NUCLEOTIDE SEQUENCE</scope>
</reference>
<evidence type="ECO:0000256" key="1">
    <source>
        <dbReference type="ARBA" id="ARBA00022737"/>
    </source>
</evidence>
<sequence>TAPTSANQQNVTYGIARDPSSNTPYVADYDNHRIMAYSSGASSGSLVAGGNGIGLNNTQLYNSSSIYFDSSSNSLIIANRYAHNIVRWTLGDTQWILIAGSTNGTQGSSSTLLTSPFGVTLDPMENVYVADTSNHRIQLFMAGQLTGITIAGSVGVRGNDSNLLWAPYAVALDSQLNLYVADRNNNRVQKYLRY</sequence>
<dbReference type="InterPro" id="IPR011042">
    <property type="entry name" value="6-blade_b-propeller_TolB-like"/>
</dbReference>
<dbReference type="InterPro" id="IPR050952">
    <property type="entry name" value="TRIM-NHL_E3_ligases"/>
</dbReference>
<dbReference type="CDD" id="cd05819">
    <property type="entry name" value="NHL"/>
    <property type="match status" value="1"/>
</dbReference>
<dbReference type="Pfam" id="PF01436">
    <property type="entry name" value="NHL"/>
    <property type="match status" value="2"/>
</dbReference>
<evidence type="ECO:0000313" key="3">
    <source>
        <dbReference type="EMBL" id="CAF4258591.1"/>
    </source>
</evidence>
<name>A0A820F5Q0_9BILA</name>
<feature type="repeat" description="NHL" evidence="2">
    <location>
        <begin position="113"/>
        <end position="143"/>
    </location>
</feature>
<proteinExistence type="predicted"/>
<dbReference type="PROSITE" id="PS51125">
    <property type="entry name" value="NHL"/>
    <property type="match status" value="1"/>
</dbReference>
<feature type="non-terminal residue" evidence="3">
    <location>
        <position position="1"/>
    </location>
</feature>